<evidence type="ECO:0000259" key="1">
    <source>
        <dbReference type="Pfam" id="PF02875"/>
    </source>
</evidence>
<dbReference type="Proteomes" id="UP000231198">
    <property type="component" value="Unassembled WGS sequence"/>
</dbReference>
<dbReference type="InterPro" id="IPR004101">
    <property type="entry name" value="Mur_ligase_C"/>
</dbReference>
<dbReference type="PANTHER" id="PTHR43445">
    <property type="entry name" value="UDP-N-ACETYLMURAMATE--L-ALANINE LIGASE-RELATED"/>
    <property type="match status" value="1"/>
</dbReference>
<accession>A0A2H0WTK1</accession>
<dbReference type="SUPFAM" id="SSF53623">
    <property type="entry name" value="MurD-like peptide ligases, catalytic domain"/>
    <property type="match status" value="1"/>
</dbReference>
<feature type="domain" description="Mur ligase C-terminal" evidence="1">
    <location>
        <begin position="91"/>
        <end position="222"/>
    </location>
</feature>
<dbReference type="AlphaFoldDB" id="A0A2H0WTK1"/>
<dbReference type="PANTHER" id="PTHR43445:SF3">
    <property type="entry name" value="UDP-N-ACETYLMURAMATE--L-ALANINE LIGASE"/>
    <property type="match status" value="1"/>
</dbReference>
<name>A0A2H0WTK1_9BACT</name>
<dbReference type="SUPFAM" id="SSF53244">
    <property type="entry name" value="MurD-like peptide ligases, peptide-binding domain"/>
    <property type="match status" value="1"/>
</dbReference>
<dbReference type="GO" id="GO:0016881">
    <property type="term" value="F:acid-amino acid ligase activity"/>
    <property type="evidence" value="ECO:0007669"/>
    <property type="project" value="InterPro"/>
</dbReference>
<gene>
    <name evidence="2" type="ORF">COT62_00745</name>
</gene>
<organism evidence="2 3">
    <name type="scientific">Candidatus Roizmanbacteria bacterium CG09_land_8_20_14_0_10_41_9</name>
    <dbReference type="NCBI Taxonomy" id="1974850"/>
    <lineage>
        <taxon>Bacteria</taxon>
        <taxon>Candidatus Roizmaniibacteriota</taxon>
    </lineage>
</organism>
<dbReference type="Pfam" id="PF02875">
    <property type="entry name" value="Mur_ligase_C"/>
    <property type="match status" value="1"/>
</dbReference>
<sequence length="235" mass="26078">MEVAKKIPRNSYTTFGFAKDSDVRILNSSVSGKYSSFKVKWKQGSSFEFLTSLFGQKNISNVASVIAFLFRLGYSPDKIRASIQEFRGGKRRFEPVVSKNGIDIFDDYAHHPTEISSTISAARERFPKRRIILVFQPHTFSRTVSLKDDFAGSLSKADLSIVIPIFSSARENVSDFHIGSSDISSSPESKGKVIAVASKDELMDKLGSFLKQGDVLFTMGAGDVYKLKNDIIPLL</sequence>
<evidence type="ECO:0000313" key="3">
    <source>
        <dbReference type="Proteomes" id="UP000231198"/>
    </source>
</evidence>
<protein>
    <recommendedName>
        <fullName evidence="1">Mur ligase C-terminal domain-containing protein</fullName>
    </recommendedName>
</protein>
<evidence type="ECO:0000313" key="2">
    <source>
        <dbReference type="EMBL" id="PIS15994.1"/>
    </source>
</evidence>
<comment type="caution">
    <text evidence="2">The sequence shown here is derived from an EMBL/GenBank/DDBJ whole genome shotgun (WGS) entry which is preliminary data.</text>
</comment>
<proteinExistence type="predicted"/>
<dbReference type="InterPro" id="IPR050061">
    <property type="entry name" value="MurCDEF_pg_biosynth"/>
</dbReference>
<dbReference type="InterPro" id="IPR036615">
    <property type="entry name" value="Mur_ligase_C_dom_sf"/>
</dbReference>
<dbReference type="EMBL" id="PEZG01000018">
    <property type="protein sequence ID" value="PIS15994.1"/>
    <property type="molecule type" value="Genomic_DNA"/>
</dbReference>
<dbReference type="GO" id="GO:0005524">
    <property type="term" value="F:ATP binding"/>
    <property type="evidence" value="ECO:0007669"/>
    <property type="project" value="InterPro"/>
</dbReference>
<dbReference type="InterPro" id="IPR036565">
    <property type="entry name" value="Mur-like_cat_sf"/>
</dbReference>
<dbReference type="Gene3D" id="3.90.190.20">
    <property type="entry name" value="Mur ligase, C-terminal domain"/>
    <property type="match status" value="1"/>
</dbReference>
<dbReference type="Gene3D" id="3.40.1190.10">
    <property type="entry name" value="Mur-like, catalytic domain"/>
    <property type="match status" value="1"/>
</dbReference>
<reference evidence="3" key="1">
    <citation type="submission" date="2017-09" db="EMBL/GenBank/DDBJ databases">
        <title>Depth-based differentiation of microbial function through sediment-hosted aquifers and enrichment of novel symbionts in the deep terrestrial subsurface.</title>
        <authorList>
            <person name="Probst A.J."/>
            <person name="Ladd B."/>
            <person name="Jarett J.K."/>
            <person name="Geller-Mcgrath D.E."/>
            <person name="Sieber C.M.K."/>
            <person name="Emerson J.B."/>
            <person name="Anantharaman K."/>
            <person name="Thomas B.C."/>
            <person name="Malmstrom R."/>
            <person name="Stieglmeier M."/>
            <person name="Klingl A."/>
            <person name="Woyke T."/>
            <person name="Ryan C.M."/>
            <person name="Banfield J.F."/>
        </authorList>
    </citation>
    <scope>NUCLEOTIDE SEQUENCE [LARGE SCALE GENOMIC DNA]</scope>
</reference>